<organism evidence="8 9">
    <name type="scientific">Petrolisthes cinctipes</name>
    <name type="common">Flat porcelain crab</name>
    <dbReference type="NCBI Taxonomy" id="88211"/>
    <lineage>
        <taxon>Eukaryota</taxon>
        <taxon>Metazoa</taxon>
        <taxon>Ecdysozoa</taxon>
        <taxon>Arthropoda</taxon>
        <taxon>Crustacea</taxon>
        <taxon>Multicrustacea</taxon>
        <taxon>Malacostraca</taxon>
        <taxon>Eumalacostraca</taxon>
        <taxon>Eucarida</taxon>
        <taxon>Decapoda</taxon>
        <taxon>Pleocyemata</taxon>
        <taxon>Anomura</taxon>
        <taxon>Galatheoidea</taxon>
        <taxon>Porcellanidae</taxon>
        <taxon>Petrolisthes</taxon>
    </lineage>
</organism>
<evidence type="ECO:0000256" key="4">
    <source>
        <dbReference type="ARBA" id="ARBA00023787"/>
    </source>
</evidence>
<dbReference type="AlphaFoldDB" id="A0AAE1FQH2"/>
<keyword evidence="3" id="KW-0676">Redox-active center</keyword>
<name>A0AAE1FQH2_PETCI</name>
<reference evidence="8" key="1">
    <citation type="submission" date="2023-10" db="EMBL/GenBank/DDBJ databases">
        <title>Genome assemblies of two species of porcelain crab, Petrolisthes cinctipes and Petrolisthes manimaculis (Anomura: Porcellanidae).</title>
        <authorList>
            <person name="Angst P."/>
        </authorList>
    </citation>
    <scope>NUCLEOTIDE SEQUENCE</scope>
    <source>
        <strain evidence="8">PB745_01</strain>
        <tissue evidence="8">Gill</tissue>
    </source>
</reference>
<dbReference type="GO" id="GO:0005737">
    <property type="term" value="C:cytoplasm"/>
    <property type="evidence" value="ECO:0007669"/>
    <property type="project" value="UniProtKB-SubCell"/>
</dbReference>
<evidence type="ECO:0000313" key="9">
    <source>
        <dbReference type="Proteomes" id="UP001286313"/>
    </source>
</evidence>
<evidence type="ECO:0000256" key="3">
    <source>
        <dbReference type="ARBA" id="ARBA00023284"/>
    </source>
</evidence>
<dbReference type="GO" id="GO:0016209">
    <property type="term" value="F:antioxidant activity"/>
    <property type="evidence" value="ECO:0007669"/>
    <property type="project" value="TreeGrafter"/>
</dbReference>
<evidence type="ECO:0000256" key="6">
    <source>
        <dbReference type="ARBA" id="ARBA00032058"/>
    </source>
</evidence>
<evidence type="ECO:0000256" key="7">
    <source>
        <dbReference type="ARBA" id="ARBA00032129"/>
    </source>
</evidence>
<evidence type="ECO:0000256" key="2">
    <source>
        <dbReference type="ARBA" id="ARBA00022490"/>
    </source>
</evidence>
<dbReference type="InterPro" id="IPR032801">
    <property type="entry name" value="PXL2A/B/C"/>
</dbReference>
<comment type="subcellular location">
    <subcellularLocation>
        <location evidence="1">Cytoplasm</location>
    </subcellularLocation>
</comment>
<dbReference type="PANTHER" id="PTHR28630:SF31">
    <property type="entry name" value="PEROXIREDOXIN-LIKE 2A"/>
    <property type="match status" value="1"/>
</dbReference>
<proteinExistence type="inferred from homology"/>
<comment type="caution">
    <text evidence="8">The sequence shown here is derived from an EMBL/GenBank/DDBJ whole genome shotgun (WGS) entry which is preliminary data.</text>
</comment>
<gene>
    <name evidence="8" type="ORF">Pcinc_017577</name>
</gene>
<evidence type="ECO:0000256" key="5">
    <source>
        <dbReference type="ARBA" id="ARBA00023849"/>
    </source>
</evidence>
<dbReference type="PANTHER" id="PTHR28630">
    <property type="match status" value="1"/>
</dbReference>
<comment type="similarity">
    <text evidence="4">Belongs to the peroxiredoxin-like PRXL2 family. PRXL2A subfamily.</text>
</comment>
<dbReference type="EMBL" id="JAWQEG010001634">
    <property type="protein sequence ID" value="KAK3877745.1"/>
    <property type="molecule type" value="Genomic_DNA"/>
</dbReference>
<evidence type="ECO:0000313" key="8">
    <source>
        <dbReference type="EMBL" id="KAK3877745.1"/>
    </source>
</evidence>
<sequence>MRCNTGPRHSKVLVRWRNHICLLNLTKKGVVVEGLGSMSLSVMVPNWTWVVTGALTGFLAYCNMPLSWKSSPQKATAEWLAGAQLKRLDGSEARLFGSQLWKDNGAVVMAEAQALSNLKPQLEAKRVPLYAVLHENFGVEEFRPFIPGGEVLLDEEKKFFGPEERRMLLTGMLRWSVWSNIRRANGKGVDGNLKGDGTLLGSVFLVGPGDQGILYEHREMEFGDHHNSTQLLEALNNIKNHEE</sequence>
<dbReference type="Pfam" id="PF13911">
    <property type="entry name" value="AhpC-TSA_2"/>
    <property type="match status" value="1"/>
</dbReference>
<protein>
    <recommendedName>
        <fullName evidence="5">Peroxiredoxin-like 2A</fullName>
    </recommendedName>
    <alternativeName>
        <fullName evidence="7">Peroxiredoxin-like 2 activated in M-CSF stimulated monocytes</fullName>
    </alternativeName>
    <alternativeName>
        <fullName evidence="6">Redox-regulatory protein FAM213A</fullName>
    </alternativeName>
</protein>
<keyword evidence="2" id="KW-0963">Cytoplasm</keyword>
<keyword evidence="9" id="KW-1185">Reference proteome</keyword>
<accession>A0AAE1FQH2</accession>
<dbReference type="Proteomes" id="UP001286313">
    <property type="component" value="Unassembled WGS sequence"/>
</dbReference>
<evidence type="ECO:0000256" key="1">
    <source>
        <dbReference type="ARBA" id="ARBA00004496"/>
    </source>
</evidence>